<protein>
    <submittedName>
        <fullName evidence="2">Uncharacterized protein</fullName>
    </submittedName>
</protein>
<dbReference type="HOGENOM" id="CLU_1240977_0_0_1"/>
<feature type="compositionally biased region" description="Low complexity" evidence="1">
    <location>
        <begin position="119"/>
        <end position="132"/>
    </location>
</feature>
<dbReference type="Proteomes" id="UP000005242">
    <property type="component" value="Unassembled WGS sequence"/>
</dbReference>
<proteinExistence type="predicted"/>
<feature type="compositionally biased region" description="Polar residues" evidence="1">
    <location>
        <begin position="14"/>
        <end position="23"/>
    </location>
</feature>
<evidence type="ECO:0000313" key="2">
    <source>
        <dbReference type="EMBL" id="EIM20927.1"/>
    </source>
</evidence>
<dbReference type="InParanoid" id="I4YAD5"/>
<feature type="compositionally biased region" description="Low complexity" evidence="1">
    <location>
        <begin position="52"/>
        <end position="69"/>
    </location>
</feature>
<evidence type="ECO:0000313" key="3">
    <source>
        <dbReference type="Proteomes" id="UP000005242"/>
    </source>
</evidence>
<dbReference type="OMA" id="THAHPQS"/>
<dbReference type="EMBL" id="JH668235">
    <property type="protein sequence ID" value="EIM20927.1"/>
    <property type="molecule type" value="Genomic_DNA"/>
</dbReference>
<sequence length="223" mass="24047">MTNLSVKERILALQQQQRPSTSLGVMDAQRRISSGSKNVKERATAFQHSDHSSSNPSSPTGSSLSQFTSNTDKDLITPPSTNPPSSPRLPNIQTPPSSVRVENGSVSSSSALTDLVQQSSTPTPSSPAFTATTDDQVPELVETDLQHNQAIVQLLRNDKQLSYQDDDRVESPPLDVLEATQDLANLSTSFSTTPPAPIRTSIYDDIDDENDSQGEAGWVTVIN</sequence>
<dbReference type="RefSeq" id="XP_006958923.1">
    <property type="nucleotide sequence ID" value="XM_006958861.1"/>
</dbReference>
<keyword evidence="3" id="KW-1185">Reference proteome</keyword>
<feature type="region of interest" description="Disordered" evidence="1">
    <location>
        <begin position="14"/>
        <end position="132"/>
    </location>
</feature>
<gene>
    <name evidence="2" type="ORF">WALSEDRAFT_32926</name>
</gene>
<dbReference type="AlphaFoldDB" id="I4YAD5"/>
<organism evidence="2 3">
    <name type="scientific">Wallemia mellicola (strain ATCC MYA-4683 / CBS 633.66)</name>
    <name type="common">Wallemia sebi (CBS 633.66)</name>
    <dbReference type="NCBI Taxonomy" id="671144"/>
    <lineage>
        <taxon>Eukaryota</taxon>
        <taxon>Fungi</taxon>
        <taxon>Dikarya</taxon>
        <taxon>Basidiomycota</taxon>
        <taxon>Wallemiomycotina</taxon>
        <taxon>Wallemiomycetes</taxon>
        <taxon>Wallemiales</taxon>
        <taxon>Wallemiaceae</taxon>
        <taxon>Wallemia</taxon>
    </lineage>
</organism>
<dbReference type="KEGG" id="wse:WALSEDRAFT_32926"/>
<evidence type="ECO:0000256" key="1">
    <source>
        <dbReference type="SAM" id="MobiDB-lite"/>
    </source>
</evidence>
<feature type="compositionally biased region" description="Polar residues" evidence="1">
    <location>
        <begin position="104"/>
        <end position="118"/>
    </location>
</feature>
<dbReference type="GeneID" id="18471588"/>
<reference evidence="2 3" key="1">
    <citation type="journal article" date="2012" name="Fungal Genet. Biol.">
        <title>The genome of the xerotolerant mold Wallemia sebi reveals adaptations to osmotic stress and suggests cryptic sexual reproduction.</title>
        <authorList>
            <person name="Padamsee M."/>
            <person name="Kumar T.K.A."/>
            <person name="Riley R."/>
            <person name="Binder M."/>
            <person name="Boyd A."/>
            <person name="Calvo A.M."/>
            <person name="Furukawa K."/>
            <person name="Hesse C."/>
            <person name="Hohmann S."/>
            <person name="James T.Y."/>
            <person name="LaButti K."/>
            <person name="Lapidus A."/>
            <person name="Lindquist E."/>
            <person name="Lucas S."/>
            <person name="Miller K."/>
            <person name="Shantappa S."/>
            <person name="Grigoriev I.V."/>
            <person name="Hibbett D.S."/>
            <person name="McLaughlin D.J."/>
            <person name="Spatafora J.W."/>
            <person name="Aime M.C."/>
        </authorList>
    </citation>
    <scope>NUCLEOTIDE SEQUENCE [LARGE SCALE GENOMIC DNA]</scope>
    <source>
        <strain evidence="3">ATCC MYA-4683 / CBS 633.66</strain>
    </source>
</reference>
<feature type="compositionally biased region" description="Basic and acidic residues" evidence="1">
    <location>
        <begin position="38"/>
        <end position="51"/>
    </location>
</feature>
<name>I4YAD5_WALMC</name>
<accession>I4YAD5</accession>